<evidence type="ECO:0000256" key="11">
    <source>
        <dbReference type="HAMAP-Rule" id="MF_01263"/>
    </source>
</evidence>
<comment type="cofactor">
    <cofactor evidence="1 11">
        <name>Mg(2+)</name>
        <dbReference type="ChEBI" id="CHEBI:18420"/>
    </cofactor>
</comment>
<comment type="subunit">
    <text evidence="11">Homodimer.</text>
</comment>
<feature type="binding site" evidence="11">
    <location>
        <position position="156"/>
    </location>
    <ligand>
        <name>ATP</name>
        <dbReference type="ChEBI" id="CHEBI:30616"/>
    </ligand>
</feature>
<dbReference type="Gene3D" id="1.10.110.30">
    <property type="match status" value="1"/>
</dbReference>
<feature type="binding site" evidence="11">
    <location>
        <position position="113"/>
    </location>
    <ligand>
        <name>ATP</name>
        <dbReference type="ChEBI" id="CHEBI:30616"/>
    </ligand>
</feature>
<evidence type="ECO:0000256" key="3">
    <source>
        <dbReference type="ARBA" id="ARBA00022694"/>
    </source>
</evidence>
<feature type="binding site" evidence="11">
    <location>
        <position position="165"/>
    </location>
    <ligand>
        <name>CTP</name>
        <dbReference type="ChEBI" id="CHEBI:37563"/>
    </ligand>
</feature>
<evidence type="ECO:0000259" key="13">
    <source>
        <dbReference type="Pfam" id="PF12627"/>
    </source>
</evidence>
<dbReference type="Proteomes" id="UP001596071">
    <property type="component" value="Unassembled WGS sequence"/>
</dbReference>
<dbReference type="HAMAP" id="MF_01263">
    <property type="entry name" value="CCA_bact_type3"/>
    <property type="match status" value="1"/>
</dbReference>
<dbReference type="NCBIfam" id="NF009814">
    <property type="entry name" value="PRK13299.1"/>
    <property type="match status" value="1"/>
</dbReference>
<comment type="function">
    <text evidence="11">Catalyzes the addition and repair of the essential 3'-terminal CCA sequence in tRNAs without using a nucleic acid template. Adds these three nucleotides in the order of C, C, and A to the tRNA nucleotide-73, using CTP and ATP as substrates and producing inorganic pyrophosphate. tRNA 3'-terminal CCA addition is required both for tRNA processing and repair. Also involved in tRNA surveillance by mediating tandem CCA addition to generate a CCACCA at the 3' terminus of unstable tRNAs. While stable tRNAs receive only 3'-terminal CCA, unstable tRNAs are marked with CCACCA and rapidly degraded.</text>
</comment>
<evidence type="ECO:0000256" key="10">
    <source>
        <dbReference type="ARBA" id="ARBA00022884"/>
    </source>
</evidence>
<evidence type="ECO:0000256" key="1">
    <source>
        <dbReference type="ARBA" id="ARBA00001946"/>
    </source>
</evidence>
<comment type="caution">
    <text evidence="15">The sequence shown here is derived from an EMBL/GenBank/DDBJ whole genome shotgun (WGS) entry which is preliminary data.</text>
</comment>
<evidence type="ECO:0000256" key="2">
    <source>
        <dbReference type="ARBA" id="ARBA00022679"/>
    </source>
</evidence>
<accession>A0ABW0TW71</accession>
<keyword evidence="8 11" id="KW-0067">ATP-binding</keyword>
<dbReference type="InterPro" id="IPR032828">
    <property type="entry name" value="PolyA_RNA-bd"/>
</dbReference>
<keyword evidence="6 11" id="KW-0547">Nucleotide-binding</keyword>
<dbReference type="PANTHER" id="PTHR46173">
    <property type="entry name" value="CCA TRNA NUCLEOTIDYLTRANSFERASE 1, MITOCHONDRIAL"/>
    <property type="match status" value="1"/>
</dbReference>
<dbReference type="Pfam" id="PF01743">
    <property type="entry name" value="PolyA_pol"/>
    <property type="match status" value="1"/>
</dbReference>
<dbReference type="PANTHER" id="PTHR46173:SF1">
    <property type="entry name" value="CCA TRNA NUCLEOTIDYLTRANSFERASE 1, MITOCHONDRIAL"/>
    <property type="match status" value="1"/>
</dbReference>
<feature type="domain" description="tRNA nucleotidyltransferase/poly(A) polymerase RNA and SrmB- binding" evidence="13">
    <location>
        <begin position="171"/>
        <end position="226"/>
    </location>
</feature>
<feature type="binding site" evidence="11">
    <location>
        <position position="165"/>
    </location>
    <ligand>
        <name>ATP</name>
        <dbReference type="ChEBI" id="CHEBI:30616"/>
    </ligand>
</feature>
<evidence type="ECO:0000256" key="5">
    <source>
        <dbReference type="ARBA" id="ARBA00022723"/>
    </source>
</evidence>
<dbReference type="Pfam" id="PF12627">
    <property type="entry name" value="PolyA_pol_RNAbd"/>
    <property type="match status" value="1"/>
</dbReference>
<dbReference type="Pfam" id="PF13735">
    <property type="entry name" value="tRNA_NucTran2_2"/>
    <property type="match status" value="1"/>
</dbReference>
<feature type="binding site" evidence="11">
    <location>
        <position position="32"/>
    </location>
    <ligand>
        <name>ATP</name>
        <dbReference type="ChEBI" id="CHEBI:30616"/>
    </ligand>
</feature>
<feature type="binding site" evidence="11">
    <location>
        <position position="32"/>
    </location>
    <ligand>
        <name>CTP</name>
        <dbReference type="ChEBI" id="CHEBI:37563"/>
    </ligand>
</feature>
<comment type="catalytic activity">
    <reaction evidence="11">
        <text>a tRNA precursor + 2 CTP + ATP = a tRNA with a 3' CCA end + 3 diphosphate</text>
        <dbReference type="Rhea" id="RHEA:14433"/>
        <dbReference type="Rhea" id="RHEA-COMP:10465"/>
        <dbReference type="Rhea" id="RHEA-COMP:10468"/>
        <dbReference type="ChEBI" id="CHEBI:30616"/>
        <dbReference type="ChEBI" id="CHEBI:33019"/>
        <dbReference type="ChEBI" id="CHEBI:37563"/>
        <dbReference type="ChEBI" id="CHEBI:74896"/>
        <dbReference type="ChEBI" id="CHEBI:83071"/>
        <dbReference type="EC" id="2.7.7.72"/>
    </reaction>
</comment>
<evidence type="ECO:0000256" key="9">
    <source>
        <dbReference type="ARBA" id="ARBA00022842"/>
    </source>
</evidence>
<feature type="binding site" evidence="11">
    <location>
        <position position="29"/>
    </location>
    <ligand>
        <name>ATP</name>
        <dbReference type="ChEBI" id="CHEBI:30616"/>
    </ligand>
</feature>
<keyword evidence="16" id="KW-1185">Reference proteome</keyword>
<dbReference type="Gene3D" id="1.10.246.80">
    <property type="match status" value="1"/>
</dbReference>
<feature type="domain" description="CCA-adding enzyme C-terminal" evidence="14">
    <location>
        <begin position="242"/>
        <end position="387"/>
    </location>
</feature>
<feature type="binding site" evidence="11">
    <location>
        <position position="29"/>
    </location>
    <ligand>
        <name>CTP</name>
        <dbReference type="ChEBI" id="CHEBI:37563"/>
    </ligand>
</feature>
<evidence type="ECO:0000259" key="14">
    <source>
        <dbReference type="Pfam" id="PF13735"/>
    </source>
</evidence>
<sequence>MIADFGTAPSRKVVRQLEEAGYEAVFVGGAVRDHLLGKEASDFDIATSAMPEEVKQVFTHTIDVGIAHGTVMVMMDAEPIEVTTYRTESTYTDHRRPDEVNFVRSLKEDLQRRDFTMNALALTLNGELIDPFGGMEDLQASKIRAVGNASDRFHEDALRMIRAVRFSSVLGFEIEDQTLQAIEENAATIKHVSVERIKVEMDKLWKGSDPGKALSTIVDTRLSIHLPLFPNDARILSDCVPFATTEQGWSALMLAGHFSAGDVAKAYKLSNREKAFLSDVQAAFDKRQSSFFTIDDYYQFSLEVLIAAEKIWQAFHQGGTGIPVQEMTRMKESLPICSKDDLKVDGKDLMAWTSQRGGRWLGEWMEKIEYAVLHRDCPNDAEKIKEWFLNEYEHQK</sequence>
<keyword evidence="4 11" id="KW-0548">Nucleotidyltransferase</keyword>
<keyword evidence="9 11" id="KW-0460">Magnesium</keyword>
<dbReference type="InterPro" id="IPR050264">
    <property type="entry name" value="Bact_CCA-adding_enz_type3_sf"/>
</dbReference>
<dbReference type="EMBL" id="JBHSNP010000011">
    <property type="protein sequence ID" value="MFC5603276.1"/>
    <property type="molecule type" value="Genomic_DNA"/>
</dbReference>
<feature type="binding site" evidence="11">
    <location>
        <position position="159"/>
    </location>
    <ligand>
        <name>CTP</name>
        <dbReference type="ChEBI" id="CHEBI:37563"/>
    </ligand>
</feature>
<evidence type="ECO:0000256" key="4">
    <source>
        <dbReference type="ARBA" id="ARBA00022695"/>
    </source>
</evidence>
<reference evidence="16" key="1">
    <citation type="journal article" date="2019" name="Int. J. Syst. Evol. Microbiol.">
        <title>The Global Catalogue of Microorganisms (GCM) 10K type strain sequencing project: providing services to taxonomists for standard genome sequencing and annotation.</title>
        <authorList>
            <consortium name="The Broad Institute Genomics Platform"/>
            <consortium name="The Broad Institute Genome Sequencing Center for Infectious Disease"/>
            <person name="Wu L."/>
            <person name="Ma J."/>
        </authorList>
    </citation>
    <scope>NUCLEOTIDE SEQUENCE [LARGE SCALE GENOMIC DNA]</scope>
    <source>
        <strain evidence="16">KACC 11299</strain>
    </source>
</reference>
<feature type="binding site" evidence="11">
    <location>
        <position position="156"/>
    </location>
    <ligand>
        <name>CTP</name>
        <dbReference type="ChEBI" id="CHEBI:37563"/>
    </ligand>
</feature>
<feature type="binding site" evidence="11">
    <location>
        <position position="113"/>
    </location>
    <ligand>
        <name>CTP</name>
        <dbReference type="ChEBI" id="CHEBI:37563"/>
    </ligand>
</feature>
<comment type="catalytic activity">
    <reaction evidence="11">
        <text>a tRNA with a 3' CCA end + 2 CTP + ATP = a tRNA with a 3' CCACCA end + 3 diphosphate</text>
        <dbReference type="Rhea" id="RHEA:76235"/>
        <dbReference type="Rhea" id="RHEA-COMP:10468"/>
        <dbReference type="Rhea" id="RHEA-COMP:18655"/>
        <dbReference type="ChEBI" id="CHEBI:30616"/>
        <dbReference type="ChEBI" id="CHEBI:33019"/>
        <dbReference type="ChEBI" id="CHEBI:37563"/>
        <dbReference type="ChEBI" id="CHEBI:83071"/>
        <dbReference type="ChEBI" id="CHEBI:195187"/>
    </reaction>
</comment>
<dbReference type="InterPro" id="IPR043519">
    <property type="entry name" value="NT_sf"/>
</dbReference>
<dbReference type="Gene3D" id="1.20.58.560">
    <property type="match status" value="1"/>
</dbReference>
<keyword evidence="3 11" id="KW-0819">tRNA processing</keyword>
<evidence type="ECO:0000256" key="6">
    <source>
        <dbReference type="ARBA" id="ARBA00022741"/>
    </source>
</evidence>
<dbReference type="SUPFAM" id="SSF81301">
    <property type="entry name" value="Nucleotidyltransferase"/>
    <property type="match status" value="1"/>
</dbReference>
<evidence type="ECO:0000313" key="16">
    <source>
        <dbReference type="Proteomes" id="UP001596071"/>
    </source>
</evidence>
<evidence type="ECO:0000313" key="15">
    <source>
        <dbReference type="EMBL" id="MFC5603276.1"/>
    </source>
</evidence>
<keyword evidence="5 11" id="KW-0479">Metal-binding</keyword>
<feature type="binding site" evidence="11">
    <location>
        <position position="162"/>
    </location>
    <ligand>
        <name>ATP</name>
        <dbReference type="ChEBI" id="CHEBI:30616"/>
    </ligand>
</feature>
<gene>
    <name evidence="11" type="primary">cca</name>
    <name evidence="15" type="ORF">ACFPTP_08565</name>
</gene>
<dbReference type="GO" id="GO:0004810">
    <property type="term" value="F:CCA tRNA nucleotidyltransferase activity"/>
    <property type="evidence" value="ECO:0007669"/>
    <property type="project" value="UniProtKB-EC"/>
</dbReference>
<dbReference type="RefSeq" id="WP_381443617.1">
    <property type="nucleotide sequence ID" value="NZ_JBHSNP010000011.1"/>
</dbReference>
<evidence type="ECO:0000256" key="8">
    <source>
        <dbReference type="ARBA" id="ARBA00022840"/>
    </source>
</evidence>
<keyword evidence="2 11" id="KW-0808">Transferase</keyword>
<evidence type="ECO:0000259" key="12">
    <source>
        <dbReference type="Pfam" id="PF01743"/>
    </source>
</evidence>
<dbReference type="EC" id="2.7.7.72" evidence="11"/>
<feature type="binding site" evidence="11">
    <location>
        <position position="159"/>
    </location>
    <ligand>
        <name>ATP</name>
        <dbReference type="ChEBI" id="CHEBI:30616"/>
    </ligand>
</feature>
<keyword evidence="7 11" id="KW-0692">RNA repair</keyword>
<dbReference type="CDD" id="cd05398">
    <property type="entry name" value="NT_ClassII-CCAase"/>
    <property type="match status" value="1"/>
</dbReference>
<dbReference type="InterPro" id="IPR002646">
    <property type="entry name" value="PolA_pol_head_dom"/>
</dbReference>
<feature type="binding site" evidence="11">
    <location>
        <position position="44"/>
    </location>
    <ligand>
        <name>Mg(2+)</name>
        <dbReference type="ChEBI" id="CHEBI:18420"/>
    </ligand>
</feature>
<name>A0ABW0TW71_9BACL</name>
<dbReference type="InterPro" id="IPR032810">
    <property type="entry name" value="CCA-adding_enz_C"/>
</dbReference>
<feature type="binding site" evidence="11">
    <location>
        <position position="42"/>
    </location>
    <ligand>
        <name>Mg(2+)</name>
        <dbReference type="ChEBI" id="CHEBI:18420"/>
    </ligand>
</feature>
<keyword evidence="10 11" id="KW-0694">RNA-binding</keyword>
<comment type="miscellaneous">
    <text evidence="11">A single active site specifically recognizes both ATP and CTP and is responsible for their addition.</text>
</comment>
<protein>
    <recommendedName>
        <fullName evidence="11">CCA-adding enzyme</fullName>
        <ecNumber evidence="11">2.7.7.72</ecNumber>
    </recommendedName>
    <alternativeName>
        <fullName evidence="11">CCA tRNA nucleotidyltransferase</fullName>
    </alternativeName>
    <alternativeName>
        <fullName evidence="11">tRNA CCA-pyrophosphorylase</fullName>
    </alternativeName>
    <alternativeName>
        <fullName evidence="11">tRNA adenylyl-/cytidylyl- transferase</fullName>
    </alternativeName>
    <alternativeName>
        <fullName evidence="11">tRNA nucleotidyltransferase</fullName>
    </alternativeName>
    <alternativeName>
        <fullName evidence="11">tRNA-NT</fullName>
    </alternativeName>
</protein>
<organism evidence="15 16">
    <name type="scientific">Sporosarcina koreensis</name>
    <dbReference type="NCBI Taxonomy" id="334735"/>
    <lineage>
        <taxon>Bacteria</taxon>
        <taxon>Bacillati</taxon>
        <taxon>Bacillota</taxon>
        <taxon>Bacilli</taxon>
        <taxon>Bacillales</taxon>
        <taxon>Caryophanaceae</taxon>
        <taxon>Sporosarcina</taxon>
    </lineage>
</organism>
<proteinExistence type="inferred from homology"/>
<evidence type="ECO:0000256" key="7">
    <source>
        <dbReference type="ARBA" id="ARBA00022800"/>
    </source>
</evidence>
<feature type="domain" description="Poly A polymerase head" evidence="12">
    <location>
        <begin position="26"/>
        <end position="144"/>
    </location>
</feature>
<dbReference type="SUPFAM" id="SSF81891">
    <property type="entry name" value="Poly A polymerase C-terminal region-like"/>
    <property type="match status" value="1"/>
</dbReference>
<dbReference type="InterPro" id="IPR023068">
    <property type="entry name" value="CCA-adding_enz_firmicutes"/>
</dbReference>
<feature type="binding site" evidence="11">
    <location>
        <position position="162"/>
    </location>
    <ligand>
        <name>CTP</name>
        <dbReference type="ChEBI" id="CHEBI:37563"/>
    </ligand>
</feature>
<comment type="similarity">
    <text evidence="11">Belongs to the tRNA nucleotidyltransferase/poly(A) polymerase family. Bacterial CCA-adding enzyme type 3 subfamily.</text>
</comment>
<dbReference type="Gene3D" id="3.30.460.10">
    <property type="entry name" value="Beta Polymerase, domain 2"/>
    <property type="match status" value="1"/>
</dbReference>